<protein>
    <submittedName>
        <fullName evidence="1">Uncharacterized protein</fullName>
    </submittedName>
</protein>
<accession>A0ACC1HWW3</accession>
<keyword evidence="2" id="KW-1185">Reference proteome</keyword>
<gene>
    <name evidence="1" type="ORF">EV182_001460</name>
</gene>
<evidence type="ECO:0000313" key="1">
    <source>
        <dbReference type="EMBL" id="KAJ1679722.1"/>
    </source>
</evidence>
<dbReference type="Proteomes" id="UP001145114">
    <property type="component" value="Unassembled WGS sequence"/>
</dbReference>
<sequence length="1141" mass="120637">MFWPRRRSAQVGGGGGNRNDLVSSRLPGNDSSGPRSGVNFARTMALSAPFSPPANALRSVASSSAFKGLSPTSPNIFTTKASAKARRVRKTASSIVSSDDSTVDTIPISESPLFVTSLGKSIQFYIADDGSFGKSSLICTLRSKVIANGGNIVHDPLLADIVVATTSTAFQKIVGQSVALRGSEHKLVIPKYIYDSIHQREVLDPARYNPLQDGGANSKSSPITPSRKSLFLHRLKNLGGIEQKSEPAVAMSSENPSRNLANLRSNSSIYAASIKGASNINPPHAFRRSLNGANGVNDSNGAQSKLVRRGRLSETSSQLHNTTAPAASNGQVGPVSRLGLRNRRRTFSSELVGTSFGDDDNSNSHDAEIQLEADDQLTESLLSSQSHNLEITRPTQANDYTEEDWSDGDIQIDRSISSTAMELHAMVDADQPPQSLKGSAKAPSSVTIPNRLVAAVLQQGDSPLPTPPPLLRESDLLDGKGAASGLLEGGKVTAGSPELHSDNPETPTDMTTDHPPIGAALSEPRPSGGSARPASPSDSRNGSADESDIPPIQMPSTPIRAGQTRQPEQKSLPSSSPPMLPTVHTGKRKRRLSTNNSEYTHGTTSPTPGTMNSAELLGQDNSDFADRQVARRTRSRRTTHKPRRQLTNERGSPVGVGSKRMRLLGEAPNSSREESESSEGSRGRTSPNINGGAGRKRRGGGDSGSDASGAARGSAKKDRGAARRNKSAPLVRSTQEPDISGVDPASRVSTHNSSLHNTEGKAMPVRKSPRLSGVLNARATSKSSAAEQLEEGVTQEDDSNVNTGGEEIVYPSPSGSIGVGVNMDEVINEGRENKGDTTVASRHRPVFTRPTAPLSPKTPILASEARDGDSPAQGRNMSDQGPAPGLRRSPRIIAQKPSRPAKVPSYTYKTESSKKRASSRRQSKGRARSSSFTSSSLPLSHDNEAEDSNAIAIQESHPSANSSAEEAATESTPPKVAVKPPNGDNRDISFDYEGGTVDGTDQILDSSSKHITGDSESDWVTGDQAAAETKREDKPAEEPPNEAPLLSTESVLFIPEEGSAASSRSTTPDQLRESLKSPSLDASPSSSQVEVAIPIMNISPSVRLIEDTINQHDHGDADSLDDQSTAPASTLDSTKNATVGQ</sequence>
<feature type="non-terminal residue" evidence="1">
    <location>
        <position position="1141"/>
    </location>
</feature>
<name>A0ACC1HWW3_9FUNG</name>
<comment type="caution">
    <text evidence="1">The sequence shown here is derived from an EMBL/GenBank/DDBJ whole genome shotgun (WGS) entry which is preliminary data.</text>
</comment>
<evidence type="ECO:0000313" key="2">
    <source>
        <dbReference type="Proteomes" id="UP001145114"/>
    </source>
</evidence>
<organism evidence="1 2">
    <name type="scientific">Spiromyces aspiralis</name>
    <dbReference type="NCBI Taxonomy" id="68401"/>
    <lineage>
        <taxon>Eukaryota</taxon>
        <taxon>Fungi</taxon>
        <taxon>Fungi incertae sedis</taxon>
        <taxon>Zoopagomycota</taxon>
        <taxon>Kickxellomycotina</taxon>
        <taxon>Kickxellomycetes</taxon>
        <taxon>Kickxellales</taxon>
        <taxon>Kickxellaceae</taxon>
        <taxon>Spiromyces</taxon>
    </lineage>
</organism>
<proteinExistence type="predicted"/>
<dbReference type="EMBL" id="JAMZIH010000213">
    <property type="protein sequence ID" value="KAJ1679722.1"/>
    <property type="molecule type" value="Genomic_DNA"/>
</dbReference>
<reference evidence="1" key="1">
    <citation type="submission" date="2022-06" db="EMBL/GenBank/DDBJ databases">
        <title>Phylogenomic reconstructions and comparative analyses of Kickxellomycotina fungi.</title>
        <authorList>
            <person name="Reynolds N.K."/>
            <person name="Stajich J.E."/>
            <person name="Barry K."/>
            <person name="Grigoriev I.V."/>
            <person name="Crous P."/>
            <person name="Smith M.E."/>
        </authorList>
    </citation>
    <scope>NUCLEOTIDE SEQUENCE</scope>
    <source>
        <strain evidence="1">RSA 2271</strain>
    </source>
</reference>